<accession>A0A165HY37</accession>
<dbReference type="OrthoDB" id="1929813at2759"/>
<dbReference type="InterPro" id="IPR019258">
    <property type="entry name" value="Mediator_Med4"/>
</dbReference>
<organism evidence="10 11">
    <name type="scientific">Calocera cornea HHB12733</name>
    <dbReference type="NCBI Taxonomy" id="1353952"/>
    <lineage>
        <taxon>Eukaryota</taxon>
        <taxon>Fungi</taxon>
        <taxon>Dikarya</taxon>
        <taxon>Basidiomycota</taxon>
        <taxon>Agaricomycotina</taxon>
        <taxon>Dacrymycetes</taxon>
        <taxon>Dacrymycetales</taxon>
        <taxon>Dacrymycetaceae</taxon>
        <taxon>Calocera</taxon>
    </lineage>
</organism>
<comment type="similarity">
    <text evidence="2 8">Belongs to the Mediator complex subunit 4 family.</text>
</comment>
<protein>
    <recommendedName>
        <fullName evidence="3 8">Mediator of RNA polymerase II transcription subunit 4</fullName>
    </recommendedName>
    <alternativeName>
        <fullName evidence="7 8">Mediator complex subunit 4</fullName>
    </alternativeName>
</protein>
<keyword evidence="6 8" id="KW-0539">Nucleus</keyword>
<dbReference type="Proteomes" id="UP000076842">
    <property type="component" value="Unassembled WGS sequence"/>
</dbReference>
<sequence length="250" mass="27525">MSVLDGDIQHLPMRDALQQHLDRLSELSFALFSSLSALSPTHAHPSSHSLQASHSRPAPEASAFLALDQSFASALRFARVHQLRWERIERLRREVARLEEEMRGVLGVLEEGEEALEGVVEEGEEELGAIKRAKDNPIPYAELMAYASHLSAYTSLPPSFPPYRLPQHPGEEGEKPLHLYAPTQEMLRRGRLNAEGVGMSIAGEEGAVGVPQDHPPLPEAGHQEQPIAPTRPARPAAAEVFNDLDLNLDL</sequence>
<keyword evidence="5 8" id="KW-0804">Transcription</keyword>
<evidence type="ECO:0000256" key="9">
    <source>
        <dbReference type="SAM" id="MobiDB-lite"/>
    </source>
</evidence>
<comment type="subcellular location">
    <subcellularLocation>
        <location evidence="1 8">Nucleus</location>
    </subcellularLocation>
</comment>
<dbReference type="GO" id="GO:0003712">
    <property type="term" value="F:transcription coregulator activity"/>
    <property type="evidence" value="ECO:0007669"/>
    <property type="project" value="InterPro"/>
</dbReference>
<reference evidence="10 11" key="1">
    <citation type="journal article" date="2016" name="Mol. Biol. Evol.">
        <title>Comparative Genomics of Early-Diverging Mushroom-Forming Fungi Provides Insights into the Origins of Lignocellulose Decay Capabilities.</title>
        <authorList>
            <person name="Nagy L.G."/>
            <person name="Riley R."/>
            <person name="Tritt A."/>
            <person name="Adam C."/>
            <person name="Daum C."/>
            <person name="Floudas D."/>
            <person name="Sun H."/>
            <person name="Yadav J.S."/>
            <person name="Pangilinan J."/>
            <person name="Larsson K.H."/>
            <person name="Matsuura K."/>
            <person name="Barry K."/>
            <person name="Labutti K."/>
            <person name="Kuo R."/>
            <person name="Ohm R.A."/>
            <person name="Bhattacharya S.S."/>
            <person name="Shirouzu T."/>
            <person name="Yoshinaga Y."/>
            <person name="Martin F.M."/>
            <person name="Grigoriev I.V."/>
            <person name="Hibbett D.S."/>
        </authorList>
    </citation>
    <scope>NUCLEOTIDE SEQUENCE [LARGE SCALE GENOMIC DNA]</scope>
    <source>
        <strain evidence="10 11">HHB12733</strain>
    </source>
</reference>
<evidence type="ECO:0000256" key="6">
    <source>
        <dbReference type="ARBA" id="ARBA00023242"/>
    </source>
</evidence>
<evidence type="ECO:0000256" key="5">
    <source>
        <dbReference type="ARBA" id="ARBA00023163"/>
    </source>
</evidence>
<evidence type="ECO:0000256" key="4">
    <source>
        <dbReference type="ARBA" id="ARBA00023015"/>
    </source>
</evidence>
<dbReference type="STRING" id="1353952.A0A165HY37"/>
<dbReference type="EMBL" id="KV423936">
    <property type="protein sequence ID" value="KZT59897.1"/>
    <property type="molecule type" value="Genomic_DNA"/>
</dbReference>
<dbReference type="GO" id="GO:0016592">
    <property type="term" value="C:mediator complex"/>
    <property type="evidence" value="ECO:0007669"/>
    <property type="project" value="InterPro"/>
</dbReference>
<evidence type="ECO:0000256" key="8">
    <source>
        <dbReference type="RuleBase" id="RU364141"/>
    </source>
</evidence>
<evidence type="ECO:0000256" key="2">
    <source>
        <dbReference type="ARBA" id="ARBA00009626"/>
    </source>
</evidence>
<name>A0A165HY37_9BASI</name>
<dbReference type="Pfam" id="PF10018">
    <property type="entry name" value="Med4"/>
    <property type="match status" value="1"/>
</dbReference>
<comment type="subunit">
    <text evidence="8">Component of the Mediator complex.</text>
</comment>
<evidence type="ECO:0000313" key="11">
    <source>
        <dbReference type="Proteomes" id="UP000076842"/>
    </source>
</evidence>
<gene>
    <name evidence="8" type="primary">MED4</name>
    <name evidence="10" type="ORF">CALCODRAFT_493168</name>
</gene>
<dbReference type="GO" id="GO:0006357">
    <property type="term" value="P:regulation of transcription by RNA polymerase II"/>
    <property type="evidence" value="ECO:0007669"/>
    <property type="project" value="InterPro"/>
</dbReference>
<dbReference type="GO" id="GO:0070847">
    <property type="term" value="C:core mediator complex"/>
    <property type="evidence" value="ECO:0007669"/>
    <property type="project" value="TreeGrafter"/>
</dbReference>
<dbReference type="AlphaFoldDB" id="A0A165HY37"/>
<evidence type="ECO:0000256" key="3">
    <source>
        <dbReference type="ARBA" id="ARBA00020629"/>
    </source>
</evidence>
<keyword evidence="11" id="KW-1185">Reference proteome</keyword>
<evidence type="ECO:0000256" key="7">
    <source>
        <dbReference type="ARBA" id="ARBA00031257"/>
    </source>
</evidence>
<evidence type="ECO:0000256" key="1">
    <source>
        <dbReference type="ARBA" id="ARBA00004123"/>
    </source>
</evidence>
<keyword evidence="8" id="KW-0010">Activator</keyword>
<evidence type="ECO:0000313" key="10">
    <source>
        <dbReference type="EMBL" id="KZT59897.1"/>
    </source>
</evidence>
<dbReference type="PANTHER" id="PTHR13208:SF2">
    <property type="entry name" value="MEDIATOR OF RNA POLYMERASE II TRANSCRIPTION SUBUNIT 4"/>
    <property type="match status" value="1"/>
</dbReference>
<feature type="region of interest" description="Disordered" evidence="9">
    <location>
        <begin position="206"/>
        <end position="234"/>
    </location>
</feature>
<dbReference type="InParanoid" id="A0A165HY37"/>
<keyword evidence="4 8" id="KW-0805">Transcription regulation</keyword>
<comment type="function">
    <text evidence="8">Component of the Mediator complex, a coactivator involved in the regulated transcription of nearly all RNA polymerase II-dependent genes. Mediator functions as a bridge to convey information from gene-specific regulatory proteins to the basal RNA polymerase II transcription machinery. Mediator is recruited to promoters by direct interactions with regulatory proteins and serves as a scaffold for the assembly of a functional preinitiation complex with RNA polymerase II and the general transcription factors.</text>
</comment>
<dbReference type="PANTHER" id="PTHR13208">
    <property type="entry name" value="MEDIATOR OF RNA POLYMERASE II TRANSCRIPTION SUBUNIT 4"/>
    <property type="match status" value="1"/>
</dbReference>
<proteinExistence type="inferred from homology"/>